<evidence type="ECO:0000256" key="1">
    <source>
        <dbReference type="SAM" id="MobiDB-lite"/>
    </source>
</evidence>
<protein>
    <submittedName>
        <fullName evidence="2">Uncharacterized protein</fullName>
    </submittedName>
</protein>
<keyword evidence="3" id="KW-1185">Reference proteome</keyword>
<organism evidence="2 3">
    <name type="scientific">Westerdykella ornata</name>
    <dbReference type="NCBI Taxonomy" id="318751"/>
    <lineage>
        <taxon>Eukaryota</taxon>
        <taxon>Fungi</taxon>
        <taxon>Dikarya</taxon>
        <taxon>Ascomycota</taxon>
        <taxon>Pezizomycotina</taxon>
        <taxon>Dothideomycetes</taxon>
        <taxon>Pleosporomycetidae</taxon>
        <taxon>Pleosporales</taxon>
        <taxon>Sporormiaceae</taxon>
        <taxon>Westerdykella</taxon>
    </lineage>
</organism>
<accession>A0A6A6J7V3</accession>
<sequence length="85" mass="9449">MSTTCPYVIVGDAPPFILACPARQKPRSVHKLPPSSPIHPTSHLLNTSHPPSTTPALTDTLKHHRPLHTQIAQNYLVSQPNRRYL</sequence>
<proteinExistence type="predicted"/>
<evidence type="ECO:0000313" key="2">
    <source>
        <dbReference type="EMBL" id="KAF2272660.1"/>
    </source>
</evidence>
<dbReference type="GeneID" id="54546869"/>
<feature type="compositionally biased region" description="Polar residues" evidence="1">
    <location>
        <begin position="43"/>
        <end position="57"/>
    </location>
</feature>
<evidence type="ECO:0000313" key="3">
    <source>
        <dbReference type="Proteomes" id="UP000800097"/>
    </source>
</evidence>
<dbReference type="Proteomes" id="UP000800097">
    <property type="component" value="Unassembled WGS sequence"/>
</dbReference>
<reference evidence="2" key="1">
    <citation type="journal article" date="2020" name="Stud. Mycol.">
        <title>101 Dothideomycetes genomes: a test case for predicting lifestyles and emergence of pathogens.</title>
        <authorList>
            <person name="Haridas S."/>
            <person name="Albert R."/>
            <person name="Binder M."/>
            <person name="Bloem J."/>
            <person name="Labutti K."/>
            <person name="Salamov A."/>
            <person name="Andreopoulos B."/>
            <person name="Baker S."/>
            <person name="Barry K."/>
            <person name="Bills G."/>
            <person name="Bluhm B."/>
            <person name="Cannon C."/>
            <person name="Castanera R."/>
            <person name="Culley D."/>
            <person name="Daum C."/>
            <person name="Ezra D."/>
            <person name="Gonzalez J."/>
            <person name="Henrissat B."/>
            <person name="Kuo A."/>
            <person name="Liang C."/>
            <person name="Lipzen A."/>
            <person name="Lutzoni F."/>
            <person name="Magnuson J."/>
            <person name="Mondo S."/>
            <person name="Nolan M."/>
            <person name="Ohm R."/>
            <person name="Pangilinan J."/>
            <person name="Park H.-J."/>
            <person name="Ramirez L."/>
            <person name="Alfaro M."/>
            <person name="Sun H."/>
            <person name="Tritt A."/>
            <person name="Yoshinaga Y."/>
            <person name="Zwiers L.-H."/>
            <person name="Turgeon B."/>
            <person name="Goodwin S."/>
            <person name="Spatafora J."/>
            <person name="Crous P."/>
            <person name="Grigoriev I."/>
        </authorList>
    </citation>
    <scope>NUCLEOTIDE SEQUENCE</scope>
    <source>
        <strain evidence="2">CBS 379.55</strain>
    </source>
</reference>
<name>A0A6A6J7V3_WESOR</name>
<feature type="region of interest" description="Disordered" evidence="1">
    <location>
        <begin position="27"/>
        <end position="59"/>
    </location>
</feature>
<dbReference type="AlphaFoldDB" id="A0A6A6J7V3"/>
<dbReference type="EMBL" id="ML986518">
    <property type="protein sequence ID" value="KAF2272660.1"/>
    <property type="molecule type" value="Genomic_DNA"/>
</dbReference>
<dbReference type="RefSeq" id="XP_033650199.1">
    <property type="nucleotide sequence ID" value="XM_033793694.1"/>
</dbReference>
<gene>
    <name evidence="2" type="ORF">EI97DRAFT_202483</name>
</gene>